<dbReference type="Proteomes" id="UP000011668">
    <property type="component" value="Unassembled WGS sequence"/>
</dbReference>
<sequence length="220" mass="24544">MDPLDIEGDVALRGRPDLGFSSSVREVMDREMARGPRIASNCCTSLSYSQSDGTTDLGTDGSGDTGALKNCAFRNDVPRAASLRTSPKRRCTIERLGHLEASEASEMYRARLPNHHMWSHSTVGAVPEYPGRCIWRSRPVLGDVRGKWRCIRWCDRESSYARRNARPLAIPTPHCIPIPSPESKPFPYGRGLSSLVDQNRGTRCKQCTNKFVKFFGTLLD</sequence>
<dbReference type="EMBL" id="AFRT01001507">
    <property type="protein sequence ID" value="ELU40149.1"/>
    <property type="molecule type" value="Genomic_DNA"/>
</dbReference>
<evidence type="ECO:0000313" key="1">
    <source>
        <dbReference type="EMBL" id="ELU40149.1"/>
    </source>
</evidence>
<evidence type="ECO:0000313" key="2">
    <source>
        <dbReference type="Proteomes" id="UP000011668"/>
    </source>
</evidence>
<gene>
    <name evidence="1" type="ORF">AG1IA_05828</name>
</gene>
<dbReference type="HOGENOM" id="CLU_1256783_0_0_1"/>
<organism evidence="1 2">
    <name type="scientific">Thanatephorus cucumeris (strain AG1-IA)</name>
    <name type="common">Rice sheath blight fungus</name>
    <name type="synonym">Rhizoctonia solani</name>
    <dbReference type="NCBI Taxonomy" id="983506"/>
    <lineage>
        <taxon>Eukaryota</taxon>
        <taxon>Fungi</taxon>
        <taxon>Dikarya</taxon>
        <taxon>Basidiomycota</taxon>
        <taxon>Agaricomycotina</taxon>
        <taxon>Agaricomycetes</taxon>
        <taxon>Cantharellales</taxon>
        <taxon>Ceratobasidiaceae</taxon>
        <taxon>Rhizoctonia</taxon>
        <taxon>Rhizoctonia solani AG-1</taxon>
    </lineage>
</organism>
<dbReference type="AlphaFoldDB" id="L8WUX8"/>
<comment type="caution">
    <text evidence="1">The sequence shown here is derived from an EMBL/GenBank/DDBJ whole genome shotgun (WGS) entry which is preliminary data.</text>
</comment>
<reference evidence="1 2" key="1">
    <citation type="journal article" date="2013" name="Nat. Commun.">
        <title>The evolution and pathogenic mechanisms of the rice sheath blight pathogen.</title>
        <authorList>
            <person name="Zheng A."/>
            <person name="Lin R."/>
            <person name="Xu L."/>
            <person name="Qin P."/>
            <person name="Tang C."/>
            <person name="Ai P."/>
            <person name="Zhang D."/>
            <person name="Liu Y."/>
            <person name="Sun Z."/>
            <person name="Feng H."/>
            <person name="Wang Y."/>
            <person name="Chen Y."/>
            <person name="Liang X."/>
            <person name="Fu R."/>
            <person name="Li Q."/>
            <person name="Zhang J."/>
            <person name="Yu X."/>
            <person name="Xie Z."/>
            <person name="Ding L."/>
            <person name="Guan P."/>
            <person name="Tang J."/>
            <person name="Liang Y."/>
            <person name="Wang S."/>
            <person name="Deng Q."/>
            <person name="Li S."/>
            <person name="Zhu J."/>
            <person name="Wang L."/>
            <person name="Liu H."/>
            <person name="Li P."/>
        </authorList>
    </citation>
    <scope>NUCLEOTIDE SEQUENCE [LARGE SCALE GENOMIC DNA]</scope>
    <source>
        <strain evidence="2">AG-1 IA</strain>
    </source>
</reference>
<keyword evidence="2" id="KW-1185">Reference proteome</keyword>
<protein>
    <submittedName>
        <fullName evidence="1">Uncharacterized protein</fullName>
    </submittedName>
</protein>
<accession>L8WUX8</accession>
<proteinExistence type="predicted"/>
<name>L8WUX8_THACA</name>